<dbReference type="Proteomes" id="UP000189701">
    <property type="component" value="Unplaced"/>
</dbReference>
<dbReference type="FunFam" id="3.30.70.270:FF:000023">
    <property type="entry name" value="Pol"/>
    <property type="match status" value="1"/>
</dbReference>
<dbReference type="GO" id="GO:0003676">
    <property type="term" value="F:nucleic acid binding"/>
    <property type="evidence" value="ECO:0007669"/>
    <property type="project" value="InterPro"/>
</dbReference>
<dbReference type="InterPro" id="IPR012337">
    <property type="entry name" value="RNaseH-like_sf"/>
</dbReference>
<dbReference type="Gene3D" id="3.30.420.10">
    <property type="entry name" value="Ribonuclease H-like superfamily/Ribonuclease H"/>
    <property type="match status" value="1"/>
</dbReference>
<dbReference type="eggNOG" id="KOG0017">
    <property type="taxonomic scope" value="Eukaryota"/>
</dbReference>
<dbReference type="KEGG" id="nsy:104218569"/>
<evidence type="ECO:0000259" key="2">
    <source>
        <dbReference type="PROSITE" id="PS50994"/>
    </source>
</evidence>
<evidence type="ECO:0000313" key="4">
    <source>
        <dbReference type="RefSeq" id="XP_009767398.1"/>
    </source>
</evidence>
<dbReference type="PROSITE" id="PS50994">
    <property type="entry name" value="INTEGRASE"/>
    <property type="match status" value="1"/>
</dbReference>
<evidence type="ECO:0000313" key="3">
    <source>
        <dbReference type="Proteomes" id="UP000189701"/>
    </source>
</evidence>
<name>A0A1U7VM07_NICSY</name>
<dbReference type="OrthoDB" id="1302170at2759"/>
<dbReference type="SUPFAM" id="SSF53098">
    <property type="entry name" value="Ribonuclease H-like"/>
    <property type="match status" value="1"/>
</dbReference>
<dbReference type="Gene3D" id="3.10.10.10">
    <property type="entry name" value="HIV Type 1 Reverse Transcriptase, subunit A, domain 1"/>
    <property type="match status" value="1"/>
</dbReference>
<accession>A0A1U7VM07</accession>
<dbReference type="PANTHER" id="PTHR37984">
    <property type="entry name" value="PROTEIN CBG26694"/>
    <property type="match status" value="1"/>
</dbReference>
<dbReference type="GeneID" id="104218569"/>
<dbReference type="GO" id="GO:0015074">
    <property type="term" value="P:DNA integration"/>
    <property type="evidence" value="ECO:0007669"/>
    <property type="project" value="InterPro"/>
</dbReference>
<proteinExistence type="predicted"/>
<reference evidence="4" key="2">
    <citation type="submission" date="2025-08" db="UniProtKB">
        <authorList>
            <consortium name="RefSeq"/>
        </authorList>
    </citation>
    <scope>IDENTIFICATION</scope>
    <source>
        <tissue evidence="4">Leaf</tissue>
    </source>
</reference>
<dbReference type="RefSeq" id="XP_009767398.1">
    <property type="nucleotide sequence ID" value="XM_009769096.1"/>
</dbReference>
<reference evidence="3" key="1">
    <citation type="journal article" date="2013" name="Genome Biol.">
        <title>Reference genomes and transcriptomes of Nicotiana sylvestris and Nicotiana tomentosiformis.</title>
        <authorList>
            <person name="Sierro N."/>
            <person name="Battey J.N."/>
            <person name="Ouadi S."/>
            <person name="Bovet L."/>
            <person name="Goepfert S."/>
            <person name="Bakaher N."/>
            <person name="Peitsch M.C."/>
            <person name="Ivanov N.V."/>
        </authorList>
    </citation>
    <scope>NUCLEOTIDE SEQUENCE [LARGE SCALE GENOMIC DNA]</scope>
</reference>
<keyword evidence="3" id="KW-1185">Reference proteome</keyword>
<dbReference type="InterPro" id="IPR036397">
    <property type="entry name" value="RNaseH_sf"/>
</dbReference>
<dbReference type="PANTHER" id="PTHR37984:SF5">
    <property type="entry name" value="PROTEIN NYNRIN-LIKE"/>
    <property type="match status" value="1"/>
</dbReference>
<dbReference type="InterPro" id="IPR043128">
    <property type="entry name" value="Rev_trsase/Diguanyl_cyclase"/>
</dbReference>
<evidence type="ECO:0000256" key="1">
    <source>
        <dbReference type="SAM" id="MobiDB-lite"/>
    </source>
</evidence>
<dbReference type="AlphaFoldDB" id="A0A1U7VM07"/>
<dbReference type="SUPFAM" id="SSF56672">
    <property type="entry name" value="DNA/RNA polymerases"/>
    <property type="match status" value="1"/>
</dbReference>
<dbReference type="InterPro" id="IPR001584">
    <property type="entry name" value="Integrase_cat-core"/>
</dbReference>
<dbReference type="Gene3D" id="3.30.70.270">
    <property type="match status" value="1"/>
</dbReference>
<protein>
    <submittedName>
        <fullName evidence="4">Uncharacterized protein LOC104218569</fullName>
    </submittedName>
</protein>
<sequence>MDGLQNWAKKELQRRQVTNIDQAKVEAESLMDFRHDKHDKGNGKESKGYAEKKAQVEKKGCYICGGPHGFRNCPDLKSLSAMVCEQKGQPQGKSPGTAQLGMIGLCGAVTKQAIQPTENGNQYVDLTINNKSACAMVDTGATHNFSQAQLSAIQVVKGIKKGEPTFVATITSLEENKSFQETLPPFIEKLPEENKDVMPEELPKHLPPRREVDHNIELEPGAKPPAFAPYRMTPPELEELRKQLKELLDAGHIRPSKREKCEFAQSKVNFLGHIISNGELRMDEAKVCAIQEWEAPIKVTELRSFLGLVNYYCRFINGYSAKAAPLTELLKKNKPWVWTEHCQKAFECLKAVVTEEPVLALPDLPRLLRCTQMPETLPLGDKVEQQQPRGLLEPLPVAERPWESVTMDFITCLPRSDGYGTIMVAVDRFSKYVTFMPASLGCTAKETAKLFFKNMVKYWGLPRHIISDRDPRFTENFWRELFDILGTKLHFSTSFHP</sequence>
<gene>
    <name evidence="4" type="primary">LOC104218569</name>
</gene>
<dbReference type="STRING" id="4096.A0A1U7VM07"/>
<dbReference type="InterPro" id="IPR050951">
    <property type="entry name" value="Retrovirus_Pol_polyprotein"/>
</dbReference>
<dbReference type="InterPro" id="IPR043502">
    <property type="entry name" value="DNA/RNA_pol_sf"/>
</dbReference>
<organism evidence="3 4">
    <name type="scientific">Nicotiana sylvestris</name>
    <name type="common">Wood tobacco</name>
    <name type="synonym">South American tobacco</name>
    <dbReference type="NCBI Taxonomy" id="4096"/>
    <lineage>
        <taxon>Eukaryota</taxon>
        <taxon>Viridiplantae</taxon>
        <taxon>Streptophyta</taxon>
        <taxon>Embryophyta</taxon>
        <taxon>Tracheophyta</taxon>
        <taxon>Spermatophyta</taxon>
        <taxon>Magnoliopsida</taxon>
        <taxon>eudicotyledons</taxon>
        <taxon>Gunneridae</taxon>
        <taxon>Pentapetalae</taxon>
        <taxon>asterids</taxon>
        <taxon>lamiids</taxon>
        <taxon>Solanales</taxon>
        <taxon>Solanaceae</taxon>
        <taxon>Nicotianoideae</taxon>
        <taxon>Nicotianeae</taxon>
        <taxon>Nicotiana</taxon>
    </lineage>
</organism>
<feature type="region of interest" description="Disordered" evidence="1">
    <location>
        <begin position="27"/>
        <end position="50"/>
    </location>
</feature>
<feature type="domain" description="Integrase catalytic" evidence="2">
    <location>
        <begin position="397"/>
        <end position="497"/>
    </location>
</feature>